<evidence type="ECO:0000256" key="1">
    <source>
        <dbReference type="SAM" id="Coils"/>
    </source>
</evidence>
<feature type="compositionally biased region" description="Low complexity" evidence="2">
    <location>
        <begin position="264"/>
        <end position="293"/>
    </location>
</feature>
<feature type="region of interest" description="Disordered" evidence="2">
    <location>
        <begin position="381"/>
        <end position="422"/>
    </location>
</feature>
<feature type="compositionally biased region" description="Low complexity" evidence="2">
    <location>
        <begin position="201"/>
        <end position="221"/>
    </location>
</feature>
<feature type="compositionally biased region" description="Polar residues" evidence="2">
    <location>
        <begin position="68"/>
        <end position="84"/>
    </location>
</feature>
<dbReference type="GO" id="GO:0005737">
    <property type="term" value="C:cytoplasm"/>
    <property type="evidence" value="ECO:0007669"/>
    <property type="project" value="TreeGrafter"/>
</dbReference>
<feature type="compositionally biased region" description="Polar residues" evidence="2">
    <location>
        <begin position="244"/>
        <end position="262"/>
    </location>
</feature>
<reference evidence="3" key="1">
    <citation type="journal article" date="2023" name="Mol. Biol. Evol.">
        <title>Third-Generation Sequencing Reveals the Adaptive Role of the Epigenome in Three Deep-Sea Polychaetes.</title>
        <authorList>
            <person name="Perez M."/>
            <person name="Aroh O."/>
            <person name="Sun Y."/>
            <person name="Lan Y."/>
            <person name="Juniper S.K."/>
            <person name="Young C.R."/>
            <person name="Angers B."/>
            <person name="Qian P.Y."/>
        </authorList>
    </citation>
    <scope>NUCLEOTIDE SEQUENCE</scope>
    <source>
        <strain evidence="3">P08H-3</strain>
    </source>
</reference>
<comment type="caution">
    <text evidence="3">The sequence shown here is derived from an EMBL/GenBank/DDBJ whole genome shotgun (WGS) entry which is preliminary data.</text>
</comment>
<keyword evidence="1" id="KW-0175">Coiled coil</keyword>
<dbReference type="PANTHER" id="PTHR16275">
    <property type="entry name" value="COILED-COIL DOMAIN-CONTAINING PROTEIN 40"/>
    <property type="match status" value="1"/>
</dbReference>
<feature type="region of interest" description="Disordered" evidence="2">
    <location>
        <begin position="57"/>
        <end position="348"/>
    </location>
</feature>
<evidence type="ECO:0000313" key="3">
    <source>
        <dbReference type="EMBL" id="KAK2152124.1"/>
    </source>
</evidence>
<protein>
    <recommendedName>
        <fullName evidence="5">Coiled-coil domain-containing protein 40</fullName>
    </recommendedName>
</protein>
<dbReference type="AlphaFoldDB" id="A0AAD9N2S5"/>
<feature type="compositionally biased region" description="Acidic residues" evidence="2">
    <location>
        <begin position="390"/>
        <end position="421"/>
    </location>
</feature>
<accession>A0AAD9N2S5</accession>
<evidence type="ECO:0000313" key="4">
    <source>
        <dbReference type="Proteomes" id="UP001208570"/>
    </source>
</evidence>
<feature type="compositionally biased region" description="Basic and acidic residues" evidence="2">
    <location>
        <begin position="321"/>
        <end position="338"/>
    </location>
</feature>
<feature type="coiled-coil region" evidence="1">
    <location>
        <begin position="525"/>
        <end position="921"/>
    </location>
</feature>
<dbReference type="EMBL" id="JAODUP010000339">
    <property type="protein sequence ID" value="KAK2152124.1"/>
    <property type="molecule type" value="Genomic_DNA"/>
</dbReference>
<proteinExistence type="predicted"/>
<evidence type="ECO:0000256" key="2">
    <source>
        <dbReference type="SAM" id="MobiDB-lite"/>
    </source>
</evidence>
<gene>
    <name evidence="3" type="ORF">LSH36_339g05000</name>
</gene>
<organism evidence="3 4">
    <name type="scientific">Paralvinella palmiformis</name>
    <dbReference type="NCBI Taxonomy" id="53620"/>
    <lineage>
        <taxon>Eukaryota</taxon>
        <taxon>Metazoa</taxon>
        <taxon>Spiralia</taxon>
        <taxon>Lophotrochozoa</taxon>
        <taxon>Annelida</taxon>
        <taxon>Polychaeta</taxon>
        <taxon>Sedentaria</taxon>
        <taxon>Canalipalpata</taxon>
        <taxon>Terebellida</taxon>
        <taxon>Terebelliformia</taxon>
        <taxon>Alvinellidae</taxon>
        <taxon>Paralvinella</taxon>
    </lineage>
</organism>
<feature type="compositionally biased region" description="Polar residues" evidence="2">
    <location>
        <begin position="106"/>
        <end position="120"/>
    </location>
</feature>
<name>A0AAD9N2S5_9ANNE</name>
<feature type="coiled-coil region" evidence="1">
    <location>
        <begin position="1134"/>
        <end position="1179"/>
    </location>
</feature>
<dbReference type="InterPro" id="IPR037386">
    <property type="entry name" value="CCDC40"/>
</dbReference>
<dbReference type="PANTHER" id="PTHR16275:SF8">
    <property type="entry name" value="COILED-COIL DOMAIN-CONTAINING PROTEIN 40"/>
    <property type="match status" value="1"/>
</dbReference>
<feature type="compositionally biased region" description="Polar residues" evidence="2">
    <location>
        <begin position="145"/>
        <end position="193"/>
    </location>
</feature>
<feature type="coiled-coil region" evidence="1">
    <location>
        <begin position="1017"/>
        <end position="1109"/>
    </location>
</feature>
<keyword evidence="4" id="KW-1185">Reference proteome</keyword>
<sequence>MQNVSLDAGNDLITLRLLTINSSSVKVANVNINHLCYSQKVQDVVSEVTVKALKEFSSGSFHPEDGQPSPQGSRQGSRPTSAVQGSRPPSGERRSRPGSSKRPASLTGSRPSSAHSQGQVKTPVVSKPGTPSGSKAGTPLGSKPGTPSGSKPATPSGSKPSTPLGSKPATPSGSKAGTPAGSKTPTPQVSRPQSADKDSRPASAVGSRPRSSARGSRPGSVQRSRPSTAQGAEDEQGLVVSGSRPGSAQQGPITDQPVSGQATPGRPGSGRPLSDRPGSGRPSSDRPGSGRPPSGRPKSRTSDHQPQDGDQQTPPPPVPEPTHDDLFHEDNQGDRPPDQQHTNVLSRMTLSGNRRIVIDVNSTNDMNDKLKDGYVNVTFPVHISTGGGDDGGDSGEEDDEDEMAVVDDDEEEEEEDSEGESEMVVLDPDHPLMRRFQKALQDHLNKQREKVSLELRELLEAVKTKHTDREDIGVELYGVQQELARHQMMLEKHHDDYSKLNQGRTQMEQLLYDVRTQYKDKQTLINEERKKGADLQAEVENLALRLFYMDNAKEDVRSDIAVMKRAAEKAESEVMKAEVEKQQQDLYVDRLVEQVDKLREEIALFDAQLTAQSEETRAAKEALMEARMEIESISLEKKQLYQQWNSSLIGMRRRDEAHAAMQEALNQQEQRILSLQTEIEGFKKSISREQEQNEKLTLILSKTEQDIATVKKMLTSCQNKHEALKTEYATYTRMLHETEQALNRANTDKTLRMNELNALRKQIEKEYAEKVRLEDAVVEQLRSQLTLDKAAQYTDKLIKQLHIRMREMDQQVAVVENDISKETLEVSHTRARAERLKNILEELDEEIKQKNEIISKSEADIVKRNAMIERKQGIIDQYNKKLEQMIAQAGGVELGPLEIQINSLHKSIEAEQQEIVDLKQMWLRDQNELVALSKENDNQNVSVLNLKKQITILSQKKLRIEGEISSQNCETNDIKRSIRNMENDMMKLNMLLHKESRIEHSLEKDNVLMENEFIGSLKEAEMASIKMQETLDNLREEKERLLNSLVEAERQIMLWEKKTQLAKETRAAVDSEIGQCEIRAMKAEIHRMQVRYTQLMKQQERMIQEMEKAVSRRDTIVSRGDAQAKTNKKEANHCDEELQELRQHQQALAHQLEEKQLNVQQLQNNSDTLDGDVERLLENKQRNMAELLARQQKAKYYQQVKDGRYTRLCRTDAALDNELQKQVDRMQNMTAIIERLSQEYPHIQPGLRRVMLAFGSRGTSIEGGD</sequence>
<evidence type="ECO:0008006" key="5">
    <source>
        <dbReference type="Google" id="ProtNLM"/>
    </source>
</evidence>
<dbReference type="GO" id="GO:0035082">
    <property type="term" value="P:axoneme assembly"/>
    <property type="evidence" value="ECO:0007669"/>
    <property type="project" value="InterPro"/>
</dbReference>
<feature type="compositionally biased region" description="Polar residues" evidence="2">
    <location>
        <begin position="339"/>
        <end position="348"/>
    </location>
</feature>
<dbReference type="Proteomes" id="UP001208570">
    <property type="component" value="Unassembled WGS sequence"/>
</dbReference>
<dbReference type="Pfam" id="PF08647">
    <property type="entry name" value="BRE1"/>
    <property type="match status" value="1"/>
</dbReference>